<keyword evidence="2" id="KW-1185">Reference proteome</keyword>
<proteinExistence type="predicted"/>
<dbReference type="AlphaFoldDB" id="A0A512L9N8"/>
<dbReference type="RefSeq" id="WP_223264582.1">
    <property type="nucleotide sequence ID" value="NZ_AP021884.1"/>
</dbReference>
<comment type="caution">
    <text evidence="1">The sequence shown here is derived from an EMBL/GenBank/DDBJ whole genome shotgun (WGS) entry which is preliminary data.</text>
</comment>
<name>A0A512L9N8_9PROT</name>
<gene>
    <name evidence="1" type="ORF">TPL01_23000</name>
</gene>
<dbReference type="EMBL" id="BKAD01000024">
    <property type="protein sequence ID" value="GEP31162.1"/>
    <property type="molecule type" value="Genomic_DNA"/>
</dbReference>
<reference evidence="1 2" key="1">
    <citation type="submission" date="2019-07" db="EMBL/GenBank/DDBJ databases">
        <title>Whole genome shotgun sequence of Thiobacillus plumbophilus NBRC 107929.</title>
        <authorList>
            <person name="Hosoyama A."/>
            <person name="Uohara A."/>
            <person name="Ohji S."/>
            <person name="Ichikawa N."/>
        </authorList>
    </citation>
    <scope>NUCLEOTIDE SEQUENCE [LARGE SCALE GENOMIC DNA]</scope>
    <source>
        <strain evidence="1 2">NBRC 107929</strain>
    </source>
</reference>
<accession>A0A512L9N8</accession>
<sequence>MVVHASTNLVLRDLQLRFFGGMNRRGAGTRFRSAGEKLKMQDKDILIGPLMEETWLTLKQVAAACYMEPQRLLAHIKQGLFSHAEGVAGVWRFSAVVSLLRARRMRGIEQGCDAVLVEMDALRLAGGE</sequence>
<evidence type="ECO:0008006" key="3">
    <source>
        <dbReference type="Google" id="ProtNLM"/>
    </source>
</evidence>
<evidence type="ECO:0000313" key="1">
    <source>
        <dbReference type="EMBL" id="GEP31162.1"/>
    </source>
</evidence>
<protein>
    <recommendedName>
        <fullName evidence="3">MerR family transcriptional regulator</fullName>
    </recommendedName>
</protein>
<dbReference type="Proteomes" id="UP000321337">
    <property type="component" value="Unassembled WGS sequence"/>
</dbReference>
<organism evidence="1 2">
    <name type="scientific">Sulfuriferula plumbiphila</name>
    <dbReference type="NCBI Taxonomy" id="171865"/>
    <lineage>
        <taxon>Bacteria</taxon>
        <taxon>Pseudomonadati</taxon>
        <taxon>Pseudomonadota</taxon>
        <taxon>Betaproteobacteria</taxon>
        <taxon>Nitrosomonadales</taxon>
        <taxon>Sulfuricellaceae</taxon>
        <taxon>Sulfuriferula</taxon>
    </lineage>
</organism>
<evidence type="ECO:0000313" key="2">
    <source>
        <dbReference type="Proteomes" id="UP000321337"/>
    </source>
</evidence>